<evidence type="ECO:0000256" key="9">
    <source>
        <dbReference type="ARBA" id="ARBA00023204"/>
    </source>
</evidence>
<evidence type="ECO:0000256" key="1">
    <source>
        <dbReference type="ARBA" id="ARBA00022722"/>
    </source>
</evidence>
<keyword evidence="1" id="KW-0540">Nuclease</keyword>
<reference evidence="17" key="1">
    <citation type="submission" date="2020-05" db="EMBL/GenBank/DDBJ databases">
        <authorList>
            <person name="Chiriac C."/>
            <person name="Salcher M."/>
            <person name="Ghai R."/>
            <person name="Kavagutti S V."/>
        </authorList>
    </citation>
    <scope>NUCLEOTIDE SEQUENCE</scope>
</reference>
<keyword evidence="3" id="KW-0227">DNA damage</keyword>
<dbReference type="GO" id="GO:0033202">
    <property type="term" value="C:DNA helicase complex"/>
    <property type="evidence" value="ECO:0007669"/>
    <property type="project" value="TreeGrafter"/>
</dbReference>
<sequence>MSEFIEAYTPAEVAAFIKRVDPKFHKPSKPQSRIISMIENPLEPAVVIAGAGSGKTETMAARVVYLVANNVVQPHQVLGLTFTRKAAGELNIRIRKRLKQLSQGMKEAGEPVHFENFDTSVTTYHSYAGRILSEHAIRLGIDADSSPMGEAALWMLANRIVQNWDAPGFTYESAPNTVVEDLMGLTSQALEHQVSGEQIIAEDQKLIDKLATMGGSLNGGVRTADRTSRQRIALVEMMNHFIKERRTSGELSFDDQIALAATIAEKFPDVGVIERTKYPVILLDEYQDTSHSQVRLLSTLFSGGHPVTAVGDPCQSIYTWRGAAAGTIGAFNSYFPKGPGAHGPTQFNLLETFRNDKAILDAANLISAEVREDNRKIIVPPLTAREDAGPGNLVCGIFENLEAEALAIVEYFLPLWGAHGVKTSDLSFAVLVRKKSQIPVIQSALTAAGIRSEVLGLGGLIHVPEVADIVALLKVIDSPDAGGALMRHLTGPRINLGPRDIAALGRFSSSHAKIDLIDNQSIVKNILAGNQLTAEGDDQFTGSLIDALDEIEKANRSTFSPAGYARLSQFSADLRRLRSRASGPITDLILEIERYLNLDSEVALREEGIHGRRHLDRFLDEANKFSRSGGSLHAFLSWLDVASKAESGLKAGAPDVDKSVVQILTIHMSKGAEWDVVAIPGLTDGTFPSDSSRSPENWTTNERFIPFALRRDSDVVPQLSFGLAETNKAASDALKAYGEDCVKYRRGEEIRLGYVAVTRAKSHLFASASHWGRGKKPLRASSLYRKIEEIALVQGRVIDELEAPDDKDRNPRADDENSAIWPRDPLGDRRSTFDAQVEKVRSAKVVDLEKLESSDAVLQSWIEDARAIIAEVAESRRTSNEIPRPVRMSPSSIIAMKRDPSEFARNIRRPMPRARDEYSSRGTAFHLWIEHHLKGSLIFDEEDFDLLQPIEEDRSLEDLKSAWLQSEWANKSAYEVEVPFETVIAGTLVRGRIDAIYKTDTGFEVIDWKTGSKQLDEDAAIQLAIYRLAFAKLEGVPVEAVTAAFHYVPTGVTDRRDSLLSEAELNTLLQ</sequence>
<dbReference type="InterPro" id="IPR011604">
    <property type="entry name" value="PDDEXK-like_dom_sf"/>
</dbReference>
<dbReference type="InterPro" id="IPR011335">
    <property type="entry name" value="Restrct_endonuc-II-like"/>
</dbReference>
<name>A0A6J6E0Z4_9ZZZZ</name>
<dbReference type="PANTHER" id="PTHR11070:SF55">
    <property type="entry name" value="DNA 3'-5' HELICASE"/>
    <property type="match status" value="1"/>
</dbReference>
<evidence type="ECO:0000313" key="17">
    <source>
        <dbReference type="EMBL" id="CAB4569426.1"/>
    </source>
</evidence>
<dbReference type="Pfam" id="PF00580">
    <property type="entry name" value="UvrD-helicase"/>
    <property type="match status" value="1"/>
</dbReference>
<dbReference type="GO" id="GO:0004527">
    <property type="term" value="F:exonuclease activity"/>
    <property type="evidence" value="ECO:0007669"/>
    <property type="project" value="UniProtKB-KW"/>
</dbReference>
<keyword evidence="6" id="KW-0269">Exonuclease</keyword>
<feature type="region of interest" description="Disordered" evidence="14">
    <location>
        <begin position="802"/>
        <end position="827"/>
    </location>
</feature>
<dbReference type="EC" id="5.6.2.4" evidence="12"/>
<dbReference type="GO" id="GO:0005524">
    <property type="term" value="F:ATP binding"/>
    <property type="evidence" value="ECO:0007669"/>
    <property type="project" value="UniProtKB-KW"/>
</dbReference>
<keyword evidence="5" id="KW-0347">Helicase</keyword>
<evidence type="ECO:0000259" key="15">
    <source>
        <dbReference type="PROSITE" id="PS51198"/>
    </source>
</evidence>
<keyword evidence="8" id="KW-0238">DNA-binding</keyword>
<evidence type="ECO:0000256" key="7">
    <source>
        <dbReference type="ARBA" id="ARBA00022840"/>
    </source>
</evidence>
<evidence type="ECO:0000256" key="6">
    <source>
        <dbReference type="ARBA" id="ARBA00022839"/>
    </source>
</evidence>
<evidence type="ECO:0000256" key="12">
    <source>
        <dbReference type="ARBA" id="ARBA00034808"/>
    </source>
</evidence>
<comment type="catalytic activity">
    <reaction evidence="13">
        <text>ATP + H2O = ADP + phosphate + H(+)</text>
        <dbReference type="Rhea" id="RHEA:13065"/>
        <dbReference type="ChEBI" id="CHEBI:15377"/>
        <dbReference type="ChEBI" id="CHEBI:15378"/>
        <dbReference type="ChEBI" id="CHEBI:30616"/>
        <dbReference type="ChEBI" id="CHEBI:43474"/>
        <dbReference type="ChEBI" id="CHEBI:456216"/>
        <dbReference type="EC" id="5.6.2.4"/>
    </reaction>
</comment>
<keyword evidence="10" id="KW-0413">Isomerase</keyword>
<evidence type="ECO:0000256" key="14">
    <source>
        <dbReference type="SAM" id="MobiDB-lite"/>
    </source>
</evidence>
<comment type="catalytic activity">
    <reaction evidence="11">
        <text>Couples ATP hydrolysis with the unwinding of duplex DNA by translocating in the 3'-5' direction.</text>
        <dbReference type="EC" id="5.6.2.4"/>
    </reaction>
</comment>
<keyword evidence="2" id="KW-0547">Nucleotide-binding</keyword>
<accession>A0A6J6E0Z4</accession>
<dbReference type="InterPro" id="IPR014016">
    <property type="entry name" value="UvrD-like_ATP-bd"/>
</dbReference>
<keyword evidence="4" id="KW-0378">Hydrolase</keyword>
<dbReference type="AlphaFoldDB" id="A0A6J6E0Z4"/>
<evidence type="ECO:0000256" key="4">
    <source>
        <dbReference type="ARBA" id="ARBA00022801"/>
    </source>
</evidence>
<dbReference type="GO" id="GO:0043138">
    <property type="term" value="F:3'-5' DNA helicase activity"/>
    <property type="evidence" value="ECO:0007669"/>
    <property type="project" value="UniProtKB-EC"/>
</dbReference>
<feature type="domain" description="UvrD-like helicase C-terminal" evidence="16">
    <location>
        <begin position="357"/>
        <end position="671"/>
    </location>
</feature>
<dbReference type="Pfam" id="PF12705">
    <property type="entry name" value="PDDEXK_1"/>
    <property type="match status" value="1"/>
</dbReference>
<dbReference type="InterPro" id="IPR014017">
    <property type="entry name" value="DNA_helicase_UvrD-like_C"/>
</dbReference>
<dbReference type="InterPro" id="IPR038726">
    <property type="entry name" value="PDDEXK_AddAB-type"/>
</dbReference>
<proteinExistence type="predicted"/>
<dbReference type="GO" id="GO:0003677">
    <property type="term" value="F:DNA binding"/>
    <property type="evidence" value="ECO:0007669"/>
    <property type="project" value="UniProtKB-KW"/>
</dbReference>
<evidence type="ECO:0000256" key="2">
    <source>
        <dbReference type="ARBA" id="ARBA00022741"/>
    </source>
</evidence>
<protein>
    <recommendedName>
        <fullName evidence="12">DNA 3'-5' helicase</fullName>
        <ecNumber evidence="12">5.6.2.4</ecNumber>
    </recommendedName>
</protein>
<evidence type="ECO:0000259" key="16">
    <source>
        <dbReference type="PROSITE" id="PS51217"/>
    </source>
</evidence>
<dbReference type="GO" id="GO:0005829">
    <property type="term" value="C:cytosol"/>
    <property type="evidence" value="ECO:0007669"/>
    <property type="project" value="TreeGrafter"/>
</dbReference>
<feature type="compositionally biased region" description="Basic and acidic residues" evidence="14">
    <location>
        <begin position="804"/>
        <end position="815"/>
    </location>
</feature>
<dbReference type="SUPFAM" id="SSF52980">
    <property type="entry name" value="Restriction endonuclease-like"/>
    <property type="match status" value="1"/>
</dbReference>
<feature type="domain" description="UvrD-like helicase ATP-binding" evidence="15">
    <location>
        <begin position="28"/>
        <end position="356"/>
    </location>
</feature>
<evidence type="ECO:0000256" key="5">
    <source>
        <dbReference type="ARBA" id="ARBA00022806"/>
    </source>
</evidence>
<dbReference type="Pfam" id="PF13361">
    <property type="entry name" value="UvrD_C"/>
    <property type="match status" value="1"/>
</dbReference>
<dbReference type="CDD" id="cd17932">
    <property type="entry name" value="DEXQc_UvrD"/>
    <property type="match status" value="1"/>
</dbReference>
<keyword evidence="7" id="KW-0067">ATP-binding</keyword>
<dbReference type="Gene3D" id="3.90.320.10">
    <property type="match status" value="1"/>
</dbReference>
<dbReference type="InterPro" id="IPR000212">
    <property type="entry name" value="DNA_helicase_UvrD/REP"/>
</dbReference>
<dbReference type="SUPFAM" id="SSF52540">
    <property type="entry name" value="P-loop containing nucleoside triphosphate hydrolases"/>
    <property type="match status" value="1"/>
</dbReference>
<evidence type="ECO:0000256" key="10">
    <source>
        <dbReference type="ARBA" id="ARBA00023235"/>
    </source>
</evidence>
<keyword evidence="9" id="KW-0234">DNA repair</keyword>
<evidence type="ECO:0000256" key="11">
    <source>
        <dbReference type="ARBA" id="ARBA00034617"/>
    </source>
</evidence>
<dbReference type="GO" id="GO:0000725">
    <property type="term" value="P:recombinational repair"/>
    <property type="evidence" value="ECO:0007669"/>
    <property type="project" value="TreeGrafter"/>
</dbReference>
<organism evidence="17">
    <name type="scientific">freshwater metagenome</name>
    <dbReference type="NCBI Taxonomy" id="449393"/>
    <lineage>
        <taxon>unclassified sequences</taxon>
        <taxon>metagenomes</taxon>
        <taxon>ecological metagenomes</taxon>
    </lineage>
</organism>
<evidence type="ECO:0000256" key="8">
    <source>
        <dbReference type="ARBA" id="ARBA00023125"/>
    </source>
</evidence>
<dbReference type="Gene3D" id="3.40.50.300">
    <property type="entry name" value="P-loop containing nucleotide triphosphate hydrolases"/>
    <property type="match status" value="4"/>
</dbReference>
<dbReference type="PROSITE" id="PS51198">
    <property type="entry name" value="UVRD_HELICASE_ATP_BIND"/>
    <property type="match status" value="1"/>
</dbReference>
<dbReference type="Gene3D" id="1.10.486.10">
    <property type="entry name" value="PCRA, domain 4"/>
    <property type="match status" value="1"/>
</dbReference>
<dbReference type="PANTHER" id="PTHR11070">
    <property type="entry name" value="UVRD / RECB / PCRA DNA HELICASE FAMILY MEMBER"/>
    <property type="match status" value="1"/>
</dbReference>
<dbReference type="InterPro" id="IPR027417">
    <property type="entry name" value="P-loop_NTPase"/>
</dbReference>
<dbReference type="EMBL" id="CAEZTL010000045">
    <property type="protein sequence ID" value="CAB4569426.1"/>
    <property type="molecule type" value="Genomic_DNA"/>
</dbReference>
<evidence type="ECO:0000256" key="13">
    <source>
        <dbReference type="ARBA" id="ARBA00048988"/>
    </source>
</evidence>
<dbReference type="PROSITE" id="PS51217">
    <property type="entry name" value="UVRD_HELICASE_CTER"/>
    <property type="match status" value="1"/>
</dbReference>
<gene>
    <name evidence="17" type="ORF">UFOPK1683_00592</name>
</gene>
<evidence type="ECO:0000256" key="3">
    <source>
        <dbReference type="ARBA" id="ARBA00022763"/>
    </source>
</evidence>